<dbReference type="Proteomes" id="UP000243650">
    <property type="component" value="Unassembled WGS sequence"/>
</dbReference>
<reference evidence="3 4" key="1">
    <citation type="submission" date="2018-03" db="EMBL/GenBank/DDBJ databases">
        <title>Bacillus urumqiensis sp. nov., a moderately haloalkaliphilic bacterium isolated from a salt lake.</title>
        <authorList>
            <person name="Zhao B."/>
            <person name="Liao Z."/>
        </authorList>
    </citation>
    <scope>NUCLEOTIDE SEQUENCE [LARGE SCALE GENOMIC DNA]</scope>
    <source>
        <strain evidence="3 4">BZ-SZ-XJ18</strain>
    </source>
</reference>
<gene>
    <name evidence="3" type="ORF">C6I21_05710</name>
</gene>
<evidence type="ECO:0000313" key="4">
    <source>
        <dbReference type="Proteomes" id="UP000243650"/>
    </source>
</evidence>
<name>A0A2P6MJ24_ALKUR</name>
<evidence type="ECO:0000256" key="1">
    <source>
        <dbReference type="SAM" id="MobiDB-lite"/>
    </source>
</evidence>
<keyword evidence="4" id="KW-1185">Reference proteome</keyword>
<keyword evidence="2" id="KW-0812">Transmembrane</keyword>
<dbReference type="RefSeq" id="WP_105958488.1">
    <property type="nucleotide sequence ID" value="NZ_PVNS01000004.1"/>
</dbReference>
<dbReference type="AlphaFoldDB" id="A0A2P6MJ24"/>
<proteinExistence type="predicted"/>
<organism evidence="3 4">
    <name type="scientific">Alkalicoccus urumqiensis</name>
    <name type="common">Bacillus urumqiensis</name>
    <dbReference type="NCBI Taxonomy" id="1548213"/>
    <lineage>
        <taxon>Bacteria</taxon>
        <taxon>Bacillati</taxon>
        <taxon>Bacillota</taxon>
        <taxon>Bacilli</taxon>
        <taxon>Bacillales</taxon>
        <taxon>Bacillaceae</taxon>
        <taxon>Alkalicoccus</taxon>
    </lineage>
</organism>
<dbReference type="EMBL" id="PVNS01000004">
    <property type="protein sequence ID" value="PRO66298.1"/>
    <property type="molecule type" value="Genomic_DNA"/>
</dbReference>
<protein>
    <recommendedName>
        <fullName evidence="5">Outer membrane lipoprotein carrier protein LolA</fullName>
    </recommendedName>
</protein>
<accession>A0A2P6MJ24</accession>
<feature type="transmembrane region" description="Helical" evidence="2">
    <location>
        <begin position="12"/>
        <end position="31"/>
    </location>
</feature>
<feature type="region of interest" description="Disordered" evidence="1">
    <location>
        <begin position="217"/>
        <end position="236"/>
    </location>
</feature>
<keyword evidence="2" id="KW-0472">Membrane</keyword>
<evidence type="ECO:0000256" key="2">
    <source>
        <dbReference type="SAM" id="Phobius"/>
    </source>
</evidence>
<comment type="caution">
    <text evidence="3">The sequence shown here is derived from an EMBL/GenBank/DDBJ whole genome shotgun (WGS) entry which is preliminary data.</text>
</comment>
<sequence>MATFKKRRPVKAYLIPMIAAFAGITAGWLLFPTQQDYRYGELRSMLEDMEEESFDVEASYVMEEETALQASGAYGPERSMYSISTPVSNDSTFEFTIHVEEEAFFVESGGDWSRGQRPNPIIQEMSPLDDPFTWMKTILPEADSLETGDNWTRLHYDVLDDVDFQGYSLQEQEETSLLVERSGEETTVTFTVHPVRPEDVPTLNRYPESMEYTIRFLPRERPVEPPPPEAEEGEPL</sequence>
<evidence type="ECO:0008006" key="5">
    <source>
        <dbReference type="Google" id="ProtNLM"/>
    </source>
</evidence>
<evidence type="ECO:0000313" key="3">
    <source>
        <dbReference type="EMBL" id="PRO66298.1"/>
    </source>
</evidence>
<keyword evidence="2" id="KW-1133">Transmembrane helix</keyword>